<feature type="region of interest" description="Disordered" evidence="1">
    <location>
        <begin position="64"/>
        <end position="109"/>
    </location>
</feature>
<proteinExistence type="predicted"/>
<dbReference type="InterPro" id="IPR017137">
    <property type="entry name" value="Arg-tRNA-P_Trfase_1_euk"/>
</dbReference>
<feature type="compositionally biased region" description="Basic and acidic residues" evidence="1">
    <location>
        <begin position="91"/>
        <end position="100"/>
    </location>
</feature>
<dbReference type="AlphaFoldDB" id="A0A0R3VWD4"/>
<dbReference type="PIRSF" id="PIRSF037207">
    <property type="entry name" value="ATE1_euk"/>
    <property type="match status" value="1"/>
</dbReference>
<dbReference type="InterPro" id="IPR007472">
    <property type="entry name" value="N-end_Aminoacyl_Trfase_C"/>
</dbReference>
<reference evidence="5" key="1">
    <citation type="submission" date="2017-02" db="UniProtKB">
        <authorList>
            <consortium name="WormBaseParasite"/>
        </authorList>
    </citation>
    <scope>IDENTIFICATION</scope>
</reference>
<feature type="domain" description="N-end rule aminoacyl transferase C-terminal" evidence="2">
    <location>
        <begin position="197"/>
        <end position="314"/>
    </location>
</feature>
<organism evidence="5">
    <name type="scientific">Taenia asiatica</name>
    <name type="common">Asian tapeworm</name>
    <dbReference type="NCBI Taxonomy" id="60517"/>
    <lineage>
        <taxon>Eukaryota</taxon>
        <taxon>Metazoa</taxon>
        <taxon>Spiralia</taxon>
        <taxon>Lophotrochozoa</taxon>
        <taxon>Platyhelminthes</taxon>
        <taxon>Cestoda</taxon>
        <taxon>Eucestoda</taxon>
        <taxon>Cyclophyllidea</taxon>
        <taxon>Taeniidae</taxon>
        <taxon>Taenia</taxon>
    </lineage>
</organism>
<gene>
    <name evidence="3" type="ORF">TASK_LOCUS1729</name>
</gene>
<dbReference type="PANTHER" id="PTHR21367">
    <property type="entry name" value="ARGININE-TRNA-PROTEIN TRANSFERASE 1"/>
    <property type="match status" value="1"/>
</dbReference>
<evidence type="ECO:0000313" key="5">
    <source>
        <dbReference type="WBParaSite" id="TASK_0000172801-mRNA-1"/>
    </source>
</evidence>
<sequence>MIKDFSLLRRGTRVYKPLNDITCCPAHPIWCDTMRFRILSAYKKVVSVLEAYLRDGIVPERLPCGIPDPQEAAELKEPGENEDQTQRQMHRRPEADKENGYDPGTKVTPEKAAEPFLAKNHEWNQQPKIEWKKLEELEDYMKRVEKREGDVHTLEVRVCSCSPLSPEINATLRDEHEMFNKCFSRVYTLGSGGMSLEEFQETYVKTPLVNIHDKKVEAAGAPKFGTYHQQYWLDGAKMIAVSVVDLLPGCLSSVCFFYNPRYSFLKLDTFSALWEIAYVRNLQRTYGGTAPAYANLRYYTRGYYFCPPSKLNYNRWNQQDVDFPSSLTASLGL</sequence>
<keyword evidence="4" id="KW-1185">Reference proteome</keyword>
<evidence type="ECO:0000259" key="2">
    <source>
        <dbReference type="Pfam" id="PF04377"/>
    </source>
</evidence>
<dbReference type="Proteomes" id="UP000282613">
    <property type="component" value="Unassembled WGS sequence"/>
</dbReference>
<dbReference type="InterPro" id="IPR030700">
    <property type="entry name" value="N-end_Aminoacyl_Trfase"/>
</dbReference>
<protein>
    <submittedName>
        <fullName evidence="5">ATE_C domain-containing protein</fullName>
    </submittedName>
</protein>
<dbReference type="PANTHER" id="PTHR21367:SF1">
    <property type="entry name" value="ARGINYL-TRNA--PROTEIN TRANSFERASE 1"/>
    <property type="match status" value="1"/>
</dbReference>
<reference evidence="3 4" key="2">
    <citation type="submission" date="2018-11" db="EMBL/GenBank/DDBJ databases">
        <authorList>
            <consortium name="Pathogen Informatics"/>
        </authorList>
    </citation>
    <scope>NUCLEOTIDE SEQUENCE [LARGE SCALE GENOMIC DNA]</scope>
</reference>
<evidence type="ECO:0000313" key="4">
    <source>
        <dbReference type="Proteomes" id="UP000282613"/>
    </source>
</evidence>
<dbReference type="GO" id="GO:0005737">
    <property type="term" value="C:cytoplasm"/>
    <property type="evidence" value="ECO:0007669"/>
    <property type="project" value="TreeGrafter"/>
</dbReference>
<name>A0A0R3VWD4_TAEAS</name>
<accession>A0A0R3VWD4</accession>
<dbReference type="WBParaSite" id="TASK_0000172801-mRNA-1">
    <property type="protein sequence ID" value="TASK_0000172801-mRNA-1"/>
    <property type="gene ID" value="TASK_0000172801"/>
</dbReference>
<evidence type="ECO:0000313" key="3">
    <source>
        <dbReference type="EMBL" id="VDK23567.1"/>
    </source>
</evidence>
<dbReference type="OrthoDB" id="74183at2759"/>
<dbReference type="Pfam" id="PF04377">
    <property type="entry name" value="ATE_C"/>
    <property type="match status" value="1"/>
</dbReference>
<dbReference type="EMBL" id="UYRS01000547">
    <property type="protein sequence ID" value="VDK23567.1"/>
    <property type="molecule type" value="Genomic_DNA"/>
</dbReference>
<dbReference type="GO" id="GO:0004057">
    <property type="term" value="F:arginyl-tRNA--protein transferase activity"/>
    <property type="evidence" value="ECO:0007669"/>
    <property type="project" value="InterPro"/>
</dbReference>
<evidence type="ECO:0000256" key="1">
    <source>
        <dbReference type="SAM" id="MobiDB-lite"/>
    </source>
</evidence>